<keyword evidence="7" id="KW-0325">Glycoprotein</keyword>
<keyword evidence="5 9" id="KW-0472">Membrane</keyword>
<dbReference type="AlphaFoldDB" id="A0A158PP60"/>
<feature type="transmembrane region" description="Helical" evidence="9">
    <location>
        <begin position="390"/>
        <end position="413"/>
    </location>
</feature>
<name>A0A158PP60_ANISI</name>
<keyword evidence="3 9" id="KW-1133">Transmembrane helix</keyword>
<reference evidence="13" key="1">
    <citation type="submission" date="2016-04" db="UniProtKB">
        <authorList>
            <consortium name="WormBaseParasite"/>
        </authorList>
    </citation>
    <scope>IDENTIFICATION</scope>
</reference>
<dbReference type="InterPro" id="IPR017452">
    <property type="entry name" value="GPCR_Rhodpsn_7TM"/>
</dbReference>
<evidence type="ECO:0000313" key="11">
    <source>
        <dbReference type="EMBL" id="VDK49094.1"/>
    </source>
</evidence>
<dbReference type="OrthoDB" id="6435638at2759"/>
<accession>A0A158PP60</accession>
<dbReference type="GO" id="GO:0035025">
    <property type="term" value="P:positive regulation of Rho protein signal transduction"/>
    <property type="evidence" value="ECO:0007669"/>
    <property type="project" value="TreeGrafter"/>
</dbReference>
<evidence type="ECO:0000256" key="9">
    <source>
        <dbReference type="SAM" id="Phobius"/>
    </source>
</evidence>
<sequence length="438" mass="49647">MSERFAFRNPEKRFLRFQSNYRRHVIIAARLMCYKTSLTIADLIVLFIYAPTQIIWISTYYVSILQWYGGDVLCRATKFINTFSLHLTANMQVLIAADRLYITAHLRKVHQRSRCSANQLVFAAWVLAIACALPQLVVFHASNDTPNGEPQCVSIWTIMRYHRHIAHSGGSYDDESELNSTNHSIYKIARSTLDNGYNETENDYDNILSSLEHGVLANYCPKSLRYPHSMTLTLPSYCADTIPNGENRNVIEKSDNVAEVTGHSRKFGVGLPAVSQRNEMSDAKNRLFNISSSRAGSLVPLSLRDLQVSKIVRRHFGSLPADCSASNSFENCSGDDPTKHAPLMTASSQLSSDELQMYRKQLMNAFRNGHRKSAWQITMSIARRRTRMKAFLMLTLNMIFWTPYCVLGILSTLTVFDHTAYDFVNAFVVLNAVSNLLL</sequence>
<dbReference type="PANTHER" id="PTHR24232">
    <property type="entry name" value="G-PROTEIN COUPLED RECEPTOR"/>
    <property type="match status" value="1"/>
</dbReference>
<dbReference type="GO" id="GO:0004930">
    <property type="term" value="F:G protein-coupled receptor activity"/>
    <property type="evidence" value="ECO:0007669"/>
    <property type="project" value="UniProtKB-KW"/>
</dbReference>
<evidence type="ECO:0000313" key="12">
    <source>
        <dbReference type="Proteomes" id="UP000267096"/>
    </source>
</evidence>
<dbReference type="PANTHER" id="PTHR24232:SF53">
    <property type="entry name" value="G-PROTEIN COUPLED RECEPTORS FAMILY 1 PROFILE DOMAIN-CONTAINING PROTEIN"/>
    <property type="match status" value="1"/>
</dbReference>
<evidence type="ECO:0000256" key="8">
    <source>
        <dbReference type="ARBA" id="ARBA00023224"/>
    </source>
</evidence>
<comment type="subcellular location">
    <subcellularLocation>
        <location evidence="1">Membrane</location>
        <topology evidence="1">Multi-pass membrane protein</topology>
    </subcellularLocation>
</comment>
<keyword evidence="12" id="KW-1185">Reference proteome</keyword>
<protein>
    <submittedName>
        <fullName evidence="13">G_PROTEIN_RECEP_F1_2 domain-containing protein</fullName>
    </submittedName>
</protein>
<keyword evidence="4" id="KW-0297">G-protein coupled receptor</keyword>
<dbReference type="GO" id="GO:0007200">
    <property type="term" value="P:phospholipase C-activating G protein-coupled receptor signaling pathway"/>
    <property type="evidence" value="ECO:0007669"/>
    <property type="project" value="TreeGrafter"/>
</dbReference>
<keyword evidence="2 9" id="KW-0812">Transmembrane</keyword>
<dbReference type="EMBL" id="UYRR01031329">
    <property type="protein sequence ID" value="VDK49094.1"/>
    <property type="molecule type" value="Genomic_DNA"/>
</dbReference>
<evidence type="ECO:0000256" key="5">
    <source>
        <dbReference type="ARBA" id="ARBA00023136"/>
    </source>
</evidence>
<dbReference type="WBParaSite" id="ASIM_0001374501-mRNA-1">
    <property type="protein sequence ID" value="ASIM_0001374501-mRNA-1"/>
    <property type="gene ID" value="ASIM_0001374501"/>
</dbReference>
<dbReference type="Pfam" id="PF00001">
    <property type="entry name" value="7tm_1"/>
    <property type="match status" value="1"/>
</dbReference>
<dbReference type="Gene3D" id="1.20.1070.10">
    <property type="entry name" value="Rhodopsin 7-helix transmembrane proteins"/>
    <property type="match status" value="2"/>
</dbReference>
<dbReference type="SUPFAM" id="SSF81321">
    <property type="entry name" value="Family A G protein-coupled receptor-like"/>
    <property type="match status" value="1"/>
</dbReference>
<dbReference type="GO" id="GO:0005886">
    <property type="term" value="C:plasma membrane"/>
    <property type="evidence" value="ECO:0007669"/>
    <property type="project" value="TreeGrafter"/>
</dbReference>
<evidence type="ECO:0000256" key="7">
    <source>
        <dbReference type="ARBA" id="ARBA00023180"/>
    </source>
</evidence>
<organism evidence="13">
    <name type="scientific">Anisakis simplex</name>
    <name type="common">Herring worm</name>
    <dbReference type="NCBI Taxonomy" id="6269"/>
    <lineage>
        <taxon>Eukaryota</taxon>
        <taxon>Metazoa</taxon>
        <taxon>Ecdysozoa</taxon>
        <taxon>Nematoda</taxon>
        <taxon>Chromadorea</taxon>
        <taxon>Rhabditida</taxon>
        <taxon>Spirurina</taxon>
        <taxon>Ascaridomorpha</taxon>
        <taxon>Ascaridoidea</taxon>
        <taxon>Anisakidae</taxon>
        <taxon>Anisakis</taxon>
        <taxon>Anisakis simplex complex</taxon>
    </lineage>
</organism>
<proteinExistence type="predicted"/>
<evidence type="ECO:0000256" key="6">
    <source>
        <dbReference type="ARBA" id="ARBA00023170"/>
    </source>
</evidence>
<evidence type="ECO:0000313" key="13">
    <source>
        <dbReference type="WBParaSite" id="ASIM_0001374501-mRNA-1"/>
    </source>
</evidence>
<evidence type="ECO:0000259" key="10">
    <source>
        <dbReference type="PROSITE" id="PS50262"/>
    </source>
</evidence>
<reference evidence="11 12" key="2">
    <citation type="submission" date="2018-11" db="EMBL/GenBank/DDBJ databases">
        <authorList>
            <consortium name="Pathogen Informatics"/>
        </authorList>
    </citation>
    <scope>NUCLEOTIDE SEQUENCE [LARGE SCALE GENOMIC DNA]</scope>
</reference>
<keyword evidence="6" id="KW-0675">Receptor</keyword>
<evidence type="ECO:0000256" key="4">
    <source>
        <dbReference type="ARBA" id="ARBA00023040"/>
    </source>
</evidence>
<dbReference type="InterPro" id="IPR000276">
    <property type="entry name" value="GPCR_Rhodpsn"/>
</dbReference>
<evidence type="ECO:0000256" key="3">
    <source>
        <dbReference type="ARBA" id="ARBA00022989"/>
    </source>
</evidence>
<gene>
    <name evidence="11" type="ORF">ASIM_LOCUS13173</name>
</gene>
<evidence type="ECO:0000256" key="2">
    <source>
        <dbReference type="ARBA" id="ARBA00022692"/>
    </source>
</evidence>
<feature type="transmembrane region" description="Helical" evidence="9">
    <location>
        <begin position="83"/>
        <end position="102"/>
    </location>
</feature>
<dbReference type="PROSITE" id="PS50262">
    <property type="entry name" value="G_PROTEIN_RECEP_F1_2"/>
    <property type="match status" value="1"/>
</dbReference>
<evidence type="ECO:0000256" key="1">
    <source>
        <dbReference type="ARBA" id="ARBA00004141"/>
    </source>
</evidence>
<keyword evidence="8" id="KW-0807">Transducer</keyword>
<dbReference type="Proteomes" id="UP000267096">
    <property type="component" value="Unassembled WGS sequence"/>
</dbReference>
<feature type="domain" description="G-protein coupled receptors family 1 profile" evidence="10">
    <location>
        <begin position="12"/>
        <end position="438"/>
    </location>
</feature>
<feature type="transmembrane region" description="Helical" evidence="9">
    <location>
        <begin position="40"/>
        <end position="63"/>
    </location>
</feature>